<dbReference type="RefSeq" id="WP_212008036.1">
    <property type="nucleotide sequence ID" value="NZ_JAAFYZ010000012.1"/>
</dbReference>
<evidence type="ECO:0000313" key="2">
    <source>
        <dbReference type="EMBL" id="MBS2546387.1"/>
    </source>
</evidence>
<dbReference type="EMBL" id="JAAFYZ010000012">
    <property type="protein sequence ID" value="MBS2546387.1"/>
    <property type="molecule type" value="Genomic_DNA"/>
</dbReference>
<dbReference type="CDD" id="cd00093">
    <property type="entry name" value="HTH_XRE"/>
    <property type="match status" value="1"/>
</dbReference>
<reference evidence="2 3" key="1">
    <citation type="submission" date="2020-02" db="EMBL/GenBank/DDBJ databases">
        <title>Acidophilic actinobacteria isolated from forest soil.</title>
        <authorList>
            <person name="Golinska P."/>
        </authorList>
    </citation>
    <scope>NUCLEOTIDE SEQUENCE [LARGE SCALE GENOMIC DNA]</scope>
    <source>
        <strain evidence="2 3">NL8</strain>
    </source>
</reference>
<name>A0ABS5KJ25_9ACTN</name>
<dbReference type="SMART" id="SM00530">
    <property type="entry name" value="HTH_XRE"/>
    <property type="match status" value="1"/>
</dbReference>
<organism evidence="2 3">
    <name type="scientific">Catenulispora pinistramenti</name>
    <dbReference type="NCBI Taxonomy" id="2705254"/>
    <lineage>
        <taxon>Bacteria</taxon>
        <taxon>Bacillati</taxon>
        <taxon>Actinomycetota</taxon>
        <taxon>Actinomycetes</taxon>
        <taxon>Catenulisporales</taxon>
        <taxon>Catenulisporaceae</taxon>
        <taxon>Catenulispora</taxon>
    </lineage>
</organism>
<dbReference type="Proteomes" id="UP000730482">
    <property type="component" value="Unassembled WGS sequence"/>
</dbReference>
<protein>
    <submittedName>
        <fullName evidence="2">Helix-turn-helix transcriptional regulator</fullName>
    </submittedName>
</protein>
<evidence type="ECO:0000259" key="1">
    <source>
        <dbReference type="PROSITE" id="PS50943"/>
    </source>
</evidence>
<dbReference type="InterPro" id="IPR010982">
    <property type="entry name" value="Lambda_DNA-bd_dom_sf"/>
</dbReference>
<dbReference type="InterPro" id="IPR043917">
    <property type="entry name" value="DUF5753"/>
</dbReference>
<keyword evidence="3" id="KW-1185">Reference proteome</keyword>
<dbReference type="InterPro" id="IPR001387">
    <property type="entry name" value="Cro/C1-type_HTH"/>
</dbReference>
<evidence type="ECO:0000313" key="3">
    <source>
        <dbReference type="Proteomes" id="UP000730482"/>
    </source>
</evidence>
<feature type="domain" description="HTH cro/C1-type" evidence="1">
    <location>
        <begin position="18"/>
        <end position="74"/>
    </location>
</feature>
<sequence>MSSLSSVLEARKALGRRLRDIRRDAGLTARALAGLAGWHESKISKIEHGTTNPSDDDLRVWATHCEVPEQAEDLIATARGIAGMYTDWRRMERTGLKLAQQSVAPIYERTRWFRIYSSTTLPGLIQTEGYTRAVLRSVQERRGLTDDVEDAVAVRMERQHVLRLPDRRFAFLVEESVIRATVGGTDTMLEQLAHLLAVSIFPNVSLGIVPSSADRTSIRAVESFYMHDEAQVNVELVSAYLTLTRPSEIAMYAHVFRMLKDLAVHGPAATKVITSAIDALG</sequence>
<proteinExistence type="predicted"/>
<dbReference type="SUPFAM" id="SSF47413">
    <property type="entry name" value="lambda repressor-like DNA-binding domains"/>
    <property type="match status" value="1"/>
</dbReference>
<dbReference type="Pfam" id="PF19054">
    <property type="entry name" value="DUF5753"/>
    <property type="match status" value="1"/>
</dbReference>
<dbReference type="Pfam" id="PF13560">
    <property type="entry name" value="HTH_31"/>
    <property type="match status" value="1"/>
</dbReference>
<comment type="caution">
    <text evidence="2">The sequence shown here is derived from an EMBL/GenBank/DDBJ whole genome shotgun (WGS) entry which is preliminary data.</text>
</comment>
<gene>
    <name evidence="2" type="ORF">KGQ19_05855</name>
</gene>
<dbReference type="Gene3D" id="1.10.260.40">
    <property type="entry name" value="lambda repressor-like DNA-binding domains"/>
    <property type="match status" value="1"/>
</dbReference>
<dbReference type="PROSITE" id="PS50943">
    <property type="entry name" value="HTH_CROC1"/>
    <property type="match status" value="1"/>
</dbReference>
<accession>A0ABS5KJ25</accession>